<evidence type="ECO:0000313" key="2">
    <source>
        <dbReference type="Proteomes" id="UP000292424"/>
    </source>
</evidence>
<reference evidence="1 2" key="1">
    <citation type="submission" date="2019-09" db="EMBL/GenBank/DDBJ databases">
        <title>Complete genome sequence of Arachidicoccus sp. B3-10 isolated from apple orchard soil.</title>
        <authorList>
            <person name="Kim H.S."/>
            <person name="Han K.-I."/>
            <person name="Suh M.K."/>
            <person name="Lee K.C."/>
            <person name="Eom M.K."/>
            <person name="Kim J.-S."/>
            <person name="Kang S.W."/>
            <person name="Sin Y."/>
            <person name="Lee J.-S."/>
        </authorList>
    </citation>
    <scope>NUCLEOTIDE SEQUENCE [LARGE SCALE GENOMIC DNA]</scope>
    <source>
        <strain evidence="1 2">B3-10</strain>
    </source>
</reference>
<name>A0A5P2G5F3_9BACT</name>
<accession>A0A5P2G5F3</accession>
<evidence type="ECO:0000313" key="1">
    <source>
        <dbReference type="EMBL" id="QES89908.1"/>
    </source>
</evidence>
<protein>
    <submittedName>
        <fullName evidence="1">Uncharacterized protein</fullName>
    </submittedName>
</protein>
<organism evidence="1 2">
    <name type="scientific">Rhizosphaericola mali</name>
    <dbReference type="NCBI Taxonomy" id="2545455"/>
    <lineage>
        <taxon>Bacteria</taxon>
        <taxon>Pseudomonadati</taxon>
        <taxon>Bacteroidota</taxon>
        <taxon>Chitinophagia</taxon>
        <taxon>Chitinophagales</taxon>
        <taxon>Chitinophagaceae</taxon>
        <taxon>Rhizosphaericola</taxon>
    </lineage>
</organism>
<dbReference type="AlphaFoldDB" id="A0A5P2G5F3"/>
<sequence length="329" mass="37460">MKRKTHFYLFAILFLVSISGLAQLEQRANIFDSVQNIEQLNKALITINPKLRPYSRVPIKDVVLPYDKKSHFYSKISDSLGILQPYSFADIDQNGCTDVLLAQESEDVGPFIILMFPQNKYQIFDLNLNNICSLSYSKVLRIKDKPTIIQLQILRSGSDISVYNRKFFPGFESIELVYKFDNFIEYNPNPTNENIKQIDFIEPRGKAGQQEGISILANGDLKLCKTGMFPDATGSKSIFKTNHYRGKMAIQDKQFLSELVNYLNVNKLGSNYTIPGLRDGGESTLHIITDSIDKTIKDYGMAGSFGLKILYHKSDLIIQNTDWQLDPKQ</sequence>
<gene>
    <name evidence="1" type="ORF">E0W69_014990</name>
</gene>
<dbReference type="RefSeq" id="WP_131330865.1">
    <property type="nucleotide sequence ID" value="NZ_CP044016.1"/>
</dbReference>
<dbReference type="EMBL" id="CP044016">
    <property type="protein sequence ID" value="QES89908.1"/>
    <property type="molecule type" value="Genomic_DNA"/>
</dbReference>
<proteinExistence type="predicted"/>
<dbReference type="Proteomes" id="UP000292424">
    <property type="component" value="Chromosome"/>
</dbReference>
<dbReference type="KEGG" id="arac:E0W69_014990"/>
<keyword evidence="2" id="KW-1185">Reference proteome</keyword>
<dbReference type="OrthoDB" id="661646at2"/>